<gene>
    <name evidence="1" type="ORF">FJW01_02250</name>
</gene>
<accession>A0A506QQ21</accession>
<reference evidence="1 2" key="1">
    <citation type="submission" date="2019-06" db="EMBL/GenBank/DDBJ databases">
        <title>Taxogenomics and systematics of the genus Pantoea.</title>
        <authorList>
            <person name="Tambong J.T."/>
        </authorList>
    </citation>
    <scope>NUCLEOTIDE SEQUENCE [LARGE SCALE GENOMIC DNA]</scope>
    <source>
        <strain evidence="1 2">LMG 24200</strain>
    </source>
</reference>
<sequence length="329" mass="37429">MKRMNLTEILSRVALEQTDGQRQLLTQFAEGKKTGSPPVAIRFRPASREFLHQVSRNLGISVSELVNVIIEGVMTETTAPRKATVNRVYERFWHLMDRHGLDVAQVATLLSELNIGMSVLENRERTLDHLILPVLEQLASWFCVQSGWLAGENIAPVEIIALRDVWQAAECLLPHKGAAVQSLCFFRREHDTGQLGLNSDDEILIAATRIKYINGLSFENNYFTGVIPHSVISESDTNAFISFCELLRLKSRIAEISFRKLPRGIFDILREGSELLLPISSAIEEIINRQQKISSKFKWSEEELQPKRNPAFHITPEWEDYLKEVMSFG</sequence>
<name>A0A506QQ21_9GAMM</name>
<dbReference type="EMBL" id="VHJA01000024">
    <property type="protein sequence ID" value="TPV47857.1"/>
    <property type="molecule type" value="Genomic_DNA"/>
</dbReference>
<keyword evidence="2" id="KW-1185">Reference proteome</keyword>
<proteinExistence type="predicted"/>
<evidence type="ECO:0000313" key="2">
    <source>
        <dbReference type="Proteomes" id="UP000317747"/>
    </source>
</evidence>
<dbReference type="AlphaFoldDB" id="A0A506QQ21"/>
<dbReference type="OrthoDB" id="6420659at2"/>
<comment type="caution">
    <text evidence="1">The sequence shown here is derived from an EMBL/GenBank/DDBJ whole genome shotgun (WGS) entry which is preliminary data.</text>
</comment>
<organism evidence="1 2">
    <name type="scientific">Pantoea deleyi</name>
    <dbReference type="NCBI Taxonomy" id="470932"/>
    <lineage>
        <taxon>Bacteria</taxon>
        <taxon>Pseudomonadati</taxon>
        <taxon>Pseudomonadota</taxon>
        <taxon>Gammaproteobacteria</taxon>
        <taxon>Enterobacterales</taxon>
        <taxon>Erwiniaceae</taxon>
        <taxon>Pantoea</taxon>
    </lineage>
</organism>
<protein>
    <submittedName>
        <fullName evidence="1">Conjugal transfer protein TraE</fullName>
    </submittedName>
</protein>
<dbReference type="Proteomes" id="UP000317747">
    <property type="component" value="Unassembled WGS sequence"/>
</dbReference>
<evidence type="ECO:0000313" key="1">
    <source>
        <dbReference type="EMBL" id="TPV47857.1"/>
    </source>
</evidence>
<dbReference type="RefSeq" id="WP_128084822.1">
    <property type="nucleotide sequence ID" value="NZ_CP071405.1"/>
</dbReference>